<dbReference type="SUPFAM" id="SSF55166">
    <property type="entry name" value="Hedgehog/DD-peptidase"/>
    <property type="match status" value="1"/>
</dbReference>
<evidence type="ECO:0000313" key="2">
    <source>
        <dbReference type="EMBL" id="CAA6810991.1"/>
    </source>
</evidence>
<evidence type="ECO:0000259" key="1">
    <source>
        <dbReference type="Pfam" id="PF13539"/>
    </source>
</evidence>
<accession>A0A6S6SV95</accession>
<dbReference type="GO" id="GO:0008233">
    <property type="term" value="F:peptidase activity"/>
    <property type="evidence" value="ECO:0007669"/>
    <property type="project" value="InterPro"/>
</dbReference>
<reference evidence="2" key="1">
    <citation type="submission" date="2020-01" db="EMBL/GenBank/DDBJ databases">
        <authorList>
            <person name="Meier V. D."/>
            <person name="Meier V D."/>
        </authorList>
    </citation>
    <scope>NUCLEOTIDE SEQUENCE</scope>
    <source>
        <strain evidence="2">HLG_WM_MAG_02</strain>
    </source>
</reference>
<dbReference type="Gene3D" id="3.30.1380.10">
    <property type="match status" value="1"/>
</dbReference>
<protein>
    <recommendedName>
        <fullName evidence="1">Peptidase M15C domain-containing protein</fullName>
    </recommendedName>
</protein>
<dbReference type="AlphaFoldDB" id="A0A6S6SV95"/>
<sequence>MIKKILLLTTITISTLFSQFNYQVSEITFAVKERMLKANSWRKTCPVSLHNLRYINVNHLNFNGETVSGEIIVHQEVVDEVVNIFAELYEIGYPIRQMRLVSDFKANDWESIEADNTSAFNCRPTTGNKKKWSRHAYGKAIDINPIENPYVSRTGYISHKASLKYKKRRHRTNTYADKAVLLKNDKATKIFKKYGWKWGGDWNTIKDYQHFVKK</sequence>
<feature type="domain" description="Peptidase M15C" evidence="1">
    <location>
        <begin position="127"/>
        <end position="211"/>
    </location>
</feature>
<dbReference type="Pfam" id="PF13539">
    <property type="entry name" value="Peptidase_M15_4"/>
    <property type="match status" value="1"/>
</dbReference>
<organism evidence="2">
    <name type="scientific">uncultured Sulfurovum sp</name>
    <dbReference type="NCBI Taxonomy" id="269237"/>
    <lineage>
        <taxon>Bacteria</taxon>
        <taxon>Pseudomonadati</taxon>
        <taxon>Campylobacterota</taxon>
        <taxon>Epsilonproteobacteria</taxon>
        <taxon>Campylobacterales</taxon>
        <taxon>Sulfurovaceae</taxon>
        <taxon>Sulfurovum</taxon>
        <taxon>environmental samples</taxon>
    </lineage>
</organism>
<name>A0A6S6SV95_9BACT</name>
<proteinExistence type="predicted"/>
<dbReference type="InterPro" id="IPR039561">
    <property type="entry name" value="Peptidase_M15C"/>
</dbReference>
<dbReference type="EMBL" id="CACVAZ010000065">
    <property type="protein sequence ID" value="CAA6810991.1"/>
    <property type="molecule type" value="Genomic_DNA"/>
</dbReference>
<gene>
    <name evidence="2" type="ORF">HELGO_WM15060</name>
</gene>
<dbReference type="CDD" id="cd14845">
    <property type="entry name" value="L-Ala-D-Glu_peptidase_like"/>
    <property type="match status" value="1"/>
</dbReference>
<dbReference type="InterPro" id="IPR009045">
    <property type="entry name" value="Zn_M74/Hedgehog-like"/>
</dbReference>